<dbReference type="AlphaFoldDB" id="A0A316DFP1"/>
<evidence type="ECO:0000313" key="3">
    <source>
        <dbReference type="Proteomes" id="UP000245489"/>
    </source>
</evidence>
<name>A0A316DFP1_9BACT</name>
<dbReference type="InterPro" id="IPR003615">
    <property type="entry name" value="HNH_nuc"/>
</dbReference>
<dbReference type="PANTHER" id="PTHR33877">
    <property type="entry name" value="SLL1193 PROTEIN"/>
    <property type="match status" value="1"/>
</dbReference>
<dbReference type="SMART" id="SM00507">
    <property type="entry name" value="HNHc"/>
    <property type="match status" value="1"/>
</dbReference>
<dbReference type="OrthoDB" id="963483at2"/>
<evidence type="ECO:0000313" key="2">
    <source>
        <dbReference type="EMBL" id="PWK16745.1"/>
    </source>
</evidence>
<dbReference type="RefSeq" id="WP_109745446.1">
    <property type="nucleotide sequence ID" value="NZ_QGGO01000045.1"/>
</dbReference>
<dbReference type="EMBL" id="QGGO01000045">
    <property type="protein sequence ID" value="PWK16745.1"/>
    <property type="molecule type" value="Genomic_DNA"/>
</dbReference>
<sequence length="144" mass="16620">MAKSYISTKNKRLIINRSRGYCEYCQCPADFSTEPFSIEHIIPRSKNGLDELSNLAYACIGCNIYKSDKTEFLDTLSQAFYPLYNPRTMIWNEHFIWDKSLTVMIGKTAIGRVTIEAIKLNRRPLKNLRRALIAIGEHPPDFDL</sequence>
<keyword evidence="3" id="KW-1185">Reference proteome</keyword>
<dbReference type="GO" id="GO:0008270">
    <property type="term" value="F:zinc ion binding"/>
    <property type="evidence" value="ECO:0007669"/>
    <property type="project" value="InterPro"/>
</dbReference>
<dbReference type="Proteomes" id="UP000245489">
    <property type="component" value="Unassembled WGS sequence"/>
</dbReference>
<accession>A0A316DFP1</accession>
<gene>
    <name evidence="2" type="ORF">LV89_04768</name>
</gene>
<dbReference type="PANTHER" id="PTHR33877:SF1">
    <property type="entry name" value="TYPE IV METHYL-DIRECTED RESTRICTION ENZYME ECOKMCRA"/>
    <property type="match status" value="1"/>
</dbReference>
<keyword evidence="2" id="KW-0255">Endonuclease</keyword>
<protein>
    <submittedName>
        <fullName evidence="2">HNH endonuclease</fullName>
    </submittedName>
</protein>
<dbReference type="InterPro" id="IPR002711">
    <property type="entry name" value="HNH"/>
</dbReference>
<dbReference type="CDD" id="cd00085">
    <property type="entry name" value="HNHc"/>
    <property type="match status" value="1"/>
</dbReference>
<dbReference type="GO" id="GO:0004519">
    <property type="term" value="F:endonuclease activity"/>
    <property type="evidence" value="ECO:0007669"/>
    <property type="project" value="UniProtKB-KW"/>
</dbReference>
<comment type="caution">
    <text evidence="2">The sequence shown here is derived from an EMBL/GenBank/DDBJ whole genome shotgun (WGS) entry which is preliminary data.</text>
</comment>
<keyword evidence="2" id="KW-0540">Nuclease</keyword>
<dbReference type="Pfam" id="PF01844">
    <property type="entry name" value="HNH"/>
    <property type="match status" value="1"/>
</dbReference>
<dbReference type="InterPro" id="IPR052892">
    <property type="entry name" value="NA-targeting_endonuclease"/>
</dbReference>
<dbReference type="Gene3D" id="1.10.30.50">
    <property type="match status" value="1"/>
</dbReference>
<organism evidence="2 3">
    <name type="scientific">Arcicella aurantiaca</name>
    <dbReference type="NCBI Taxonomy" id="591202"/>
    <lineage>
        <taxon>Bacteria</taxon>
        <taxon>Pseudomonadati</taxon>
        <taxon>Bacteroidota</taxon>
        <taxon>Cytophagia</taxon>
        <taxon>Cytophagales</taxon>
        <taxon>Flectobacillaceae</taxon>
        <taxon>Arcicella</taxon>
    </lineage>
</organism>
<keyword evidence="2" id="KW-0378">Hydrolase</keyword>
<evidence type="ECO:0000259" key="1">
    <source>
        <dbReference type="SMART" id="SM00507"/>
    </source>
</evidence>
<reference evidence="2 3" key="1">
    <citation type="submission" date="2018-05" db="EMBL/GenBank/DDBJ databases">
        <title>Genomic Encyclopedia of Archaeal and Bacterial Type Strains, Phase II (KMG-II): from individual species to whole genera.</title>
        <authorList>
            <person name="Goeker M."/>
        </authorList>
    </citation>
    <scope>NUCLEOTIDE SEQUENCE [LARGE SCALE GENOMIC DNA]</scope>
    <source>
        <strain evidence="2 3">DSM 22214</strain>
    </source>
</reference>
<dbReference type="GO" id="GO:0003676">
    <property type="term" value="F:nucleic acid binding"/>
    <property type="evidence" value="ECO:0007669"/>
    <property type="project" value="InterPro"/>
</dbReference>
<proteinExistence type="predicted"/>
<feature type="domain" description="HNH nuclease" evidence="1">
    <location>
        <begin position="9"/>
        <end position="64"/>
    </location>
</feature>